<feature type="non-terminal residue" evidence="1">
    <location>
        <position position="52"/>
    </location>
</feature>
<reference evidence="1 2" key="1">
    <citation type="journal article" date="2018" name="Front. Plant Sci.">
        <title>Red Clover (Trifolium pratense) and Zigzag Clover (T. medium) - A Picture of Genomic Similarities and Differences.</title>
        <authorList>
            <person name="Dluhosova J."/>
            <person name="Istvanek J."/>
            <person name="Nedelnik J."/>
            <person name="Repkova J."/>
        </authorList>
    </citation>
    <scope>NUCLEOTIDE SEQUENCE [LARGE SCALE GENOMIC DNA]</scope>
    <source>
        <strain evidence="2">cv. 10/8</strain>
        <tissue evidence="1">Leaf</tissue>
    </source>
</reference>
<dbReference type="Proteomes" id="UP000265520">
    <property type="component" value="Unassembled WGS sequence"/>
</dbReference>
<proteinExistence type="predicted"/>
<dbReference type="EMBL" id="LXQA010853432">
    <property type="protein sequence ID" value="MCI74108.1"/>
    <property type="molecule type" value="Genomic_DNA"/>
</dbReference>
<keyword evidence="2" id="KW-1185">Reference proteome</keyword>
<comment type="caution">
    <text evidence="1">The sequence shown here is derived from an EMBL/GenBank/DDBJ whole genome shotgun (WGS) entry which is preliminary data.</text>
</comment>
<protein>
    <submittedName>
        <fullName evidence="1">Uncharacterized protein</fullName>
    </submittedName>
</protein>
<evidence type="ECO:0000313" key="1">
    <source>
        <dbReference type="EMBL" id="MCI74108.1"/>
    </source>
</evidence>
<organism evidence="1 2">
    <name type="scientific">Trifolium medium</name>
    <dbReference type="NCBI Taxonomy" id="97028"/>
    <lineage>
        <taxon>Eukaryota</taxon>
        <taxon>Viridiplantae</taxon>
        <taxon>Streptophyta</taxon>
        <taxon>Embryophyta</taxon>
        <taxon>Tracheophyta</taxon>
        <taxon>Spermatophyta</taxon>
        <taxon>Magnoliopsida</taxon>
        <taxon>eudicotyledons</taxon>
        <taxon>Gunneridae</taxon>
        <taxon>Pentapetalae</taxon>
        <taxon>rosids</taxon>
        <taxon>fabids</taxon>
        <taxon>Fabales</taxon>
        <taxon>Fabaceae</taxon>
        <taxon>Papilionoideae</taxon>
        <taxon>50 kb inversion clade</taxon>
        <taxon>NPAAA clade</taxon>
        <taxon>Hologalegina</taxon>
        <taxon>IRL clade</taxon>
        <taxon>Trifolieae</taxon>
        <taxon>Trifolium</taxon>
    </lineage>
</organism>
<name>A0A392UMJ6_9FABA</name>
<sequence>MTWVHGNRGEGNASDGGRTAVMMQIMGSWATRPKQDVPPFGLLHLVDPLFSG</sequence>
<accession>A0A392UMJ6</accession>
<dbReference type="AlphaFoldDB" id="A0A392UMJ6"/>
<evidence type="ECO:0000313" key="2">
    <source>
        <dbReference type="Proteomes" id="UP000265520"/>
    </source>
</evidence>